<accession>A0A9W8NE51</accession>
<dbReference type="Proteomes" id="UP001148614">
    <property type="component" value="Unassembled WGS sequence"/>
</dbReference>
<comment type="caution">
    <text evidence="2">The sequence shown here is derived from an EMBL/GenBank/DDBJ whole genome shotgun (WGS) entry which is preliminary data.</text>
</comment>
<evidence type="ECO:0000256" key="1">
    <source>
        <dbReference type="SAM" id="MobiDB-lite"/>
    </source>
</evidence>
<organism evidence="2 3">
    <name type="scientific">Xylaria arbuscula</name>
    <dbReference type="NCBI Taxonomy" id="114810"/>
    <lineage>
        <taxon>Eukaryota</taxon>
        <taxon>Fungi</taxon>
        <taxon>Dikarya</taxon>
        <taxon>Ascomycota</taxon>
        <taxon>Pezizomycotina</taxon>
        <taxon>Sordariomycetes</taxon>
        <taxon>Xylariomycetidae</taxon>
        <taxon>Xylariales</taxon>
        <taxon>Xylariaceae</taxon>
        <taxon>Xylaria</taxon>
    </lineage>
</organism>
<evidence type="ECO:0000313" key="3">
    <source>
        <dbReference type="Proteomes" id="UP001148614"/>
    </source>
</evidence>
<dbReference type="AlphaFoldDB" id="A0A9W8NE51"/>
<feature type="compositionally biased region" description="Low complexity" evidence="1">
    <location>
        <begin position="43"/>
        <end position="75"/>
    </location>
</feature>
<reference evidence="2" key="1">
    <citation type="submission" date="2022-07" db="EMBL/GenBank/DDBJ databases">
        <title>Genome Sequence of Xylaria arbuscula.</title>
        <authorList>
            <person name="Buettner E."/>
        </authorList>
    </citation>
    <scope>NUCLEOTIDE SEQUENCE</scope>
    <source>
        <strain evidence="2">VT107</strain>
    </source>
</reference>
<protein>
    <submittedName>
        <fullName evidence="2">Uncharacterized protein</fullName>
    </submittedName>
</protein>
<dbReference type="EMBL" id="JANPWZ010000793">
    <property type="protein sequence ID" value="KAJ3572091.1"/>
    <property type="molecule type" value="Genomic_DNA"/>
</dbReference>
<proteinExistence type="predicted"/>
<gene>
    <name evidence="2" type="ORF">NPX13_g5168</name>
</gene>
<sequence length="92" mass="9261">MSSPQDKATADAQESESIKMSTLSPSGKAIAEKSPSSKSNDGQATTSKSEAAEAKTSSSGSSNTVGTSTGQSSGALTVGMTPPYLRPPFGFR</sequence>
<evidence type="ECO:0000313" key="2">
    <source>
        <dbReference type="EMBL" id="KAJ3572091.1"/>
    </source>
</evidence>
<name>A0A9W8NE51_9PEZI</name>
<keyword evidence="3" id="KW-1185">Reference proteome</keyword>
<feature type="region of interest" description="Disordered" evidence="1">
    <location>
        <begin position="1"/>
        <end position="92"/>
    </location>
</feature>